<name>A0A8C6ZAS0_NOTPE</name>
<evidence type="ECO:0000256" key="1">
    <source>
        <dbReference type="SAM" id="Phobius"/>
    </source>
</evidence>
<dbReference type="Proteomes" id="UP000694420">
    <property type="component" value="Unplaced"/>
</dbReference>
<proteinExistence type="predicted"/>
<feature type="transmembrane region" description="Helical" evidence="1">
    <location>
        <begin position="71"/>
        <end position="90"/>
    </location>
</feature>
<dbReference type="Ensembl" id="ENSNPET00000011406.1">
    <property type="protein sequence ID" value="ENSNPEP00000011121.1"/>
    <property type="gene ID" value="ENSNPEG00000008353.1"/>
</dbReference>
<reference evidence="2" key="2">
    <citation type="submission" date="2025-09" db="UniProtKB">
        <authorList>
            <consortium name="Ensembl"/>
        </authorList>
    </citation>
    <scope>IDENTIFICATION</scope>
</reference>
<dbReference type="AlphaFoldDB" id="A0A8C6ZAS0"/>
<protein>
    <submittedName>
        <fullName evidence="2">Uncharacterized protein</fullName>
    </submittedName>
</protein>
<evidence type="ECO:0000313" key="3">
    <source>
        <dbReference type="Proteomes" id="UP000694420"/>
    </source>
</evidence>
<organism evidence="2 3">
    <name type="scientific">Nothoprocta perdicaria</name>
    <name type="common">Chilean tinamou</name>
    <name type="synonym">Crypturus perdicarius</name>
    <dbReference type="NCBI Taxonomy" id="30464"/>
    <lineage>
        <taxon>Eukaryota</taxon>
        <taxon>Metazoa</taxon>
        <taxon>Chordata</taxon>
        <taxon>Craniata</taxon>
        <taxon>Vertebrata</taxon>
        <taxon>Euteleostomi</taxon>
        <taxon>Archelosauria</taxon>
        <taxon>Archosauria</taxon>
        <taxon>Dinosauria</taxon>
        <taxon>Saurischia</taxon>
        <taxon>Theropoda</taxon>
        <taxon>Coelurosauria</taxon>
        <taxon>Aves</taxon>
        <taxon>Palaeognathae</taxon>
        <taxon>Tinamiformes</taxon>
        <taxon>Tinamidae</taxon>
        <taxon>Nothoprocta</taxon>
    </lineage>
</organism>
<dbReference type="InterPro" id="IPR031833">
    <property type="entry name" value="DUF4748"/>
</dbReference>
<keyword evidence="1" id="KW-0812">Transmembrane</keyword>
<evidence type="ECO:0000313" key="2">
    <source>
        <dbReference type="Ensembl" id="ENSNPEP00000011121.1"/>
    </source>
</evidence>
<keyword evidence="1" id="KW-1133">Transmembrane helix</keyword>
<sequence>MEDDQNFSSTRAQGGRRARLERCCWEGTYCNVAPIDCPGAEDRHGGAEPRGRLPEGVEYIPRRKGKNPMRMVGVAWAIGLPSGIALFLLAKQQVDKNRAEQLRIRRKMMGSNQGEYETERYKRAARGA</sequence>
<dbReference type="Pfam" id="PF15932">
    <property type="entry name" value="DUF4748"/>
    <property type="match status" value="1"/>
</dbReference>
<keyword evidence="3" id="KW-1185">Reference proteome</keyword>
<accession>A0A8C6ZAS0</accession>
<keyword evidence="1" id="KW-0472">Membrane</keyword>
<reference evidence="2" key="1">
    <citation type="submission" date="2025-08" db="UniProtKB">
        <authorList>
            <consortium name="Ensembl"/>
        </authorList>
    </citation>
    <scope>IDENTIFICATION</scope>
</reference>